<reference evidence="3 4" key="1">
    <citation type="submission" date="2020-11" db="EMBL/GenBank/DDBJ databases">
        <title>A novel isolate from a Black sea contaminated sediment with potential to produce alkanes: Plantactinospora alkalitolerans sp. nov.</title>
        <authorList>
            <person name="Carro L."/>
            <person name="Veyisoglu A."/>
            <person name="Guven K."/>
            <person name="Schumann P."/>
            <person name="Klenk H.-P."/>
            <person name="Sahin N."/>
        </authorList>
    </citation>
    <scope>NUCLEOTIDE SEQUENCE [LARGE SCALE GENOMIC DNA]</scope>
    <source>
        <strain evidence="3 4">S1510</strain>
    </source>
</reference>
<comment type="caution">
    <text evidence="3">The sequence shown here is derived from an EMBL/GenBank/DDBJ whole genome shotgun (WGS) entry which is preliminary data.</text>
</comment>
<evidence type="ECO:0000259" key="2">
    <source>
        <dbReference type="Pfam" id="PF00857"/>
    </source>
</evidence>
<dbReference type="EMBL" id="JADPUN010000108">
    <property type="protein sequence ID" value="MBF9129187.1"/>
    <property type="molecule type" value="Genomic_DNA"/>
</dbReference>
<accession>A0ABS0GSL7</accession>
<dbReference type="InterPro" id="IPR000868">
    <property type="entry name" value="Isochorismatase-like_dom"/>
</dbReference>
<protein>
    <submittedName>
        <fullName evidence="3">Isochorismatase family protein</fullName>
    </submittedName>
</protein>
<keyword evidence="4" id="KW-1185">Reference proteome</keyword>
<dbReference type="SUPFAM" id="SSF52499">
    <property type="entry name" value="Isochorismatase-like hydrolases"/>
    <property type="match status" value="1"/>
</dbReference>
<evidence type="ECO:0000256" key="1">
    <source>
        <dbReference type="ARBA" id="ARBA00022801"/>
    </source>
</evidence>
<feature type="domain" description="Isochorismatase-like" evidence="2">
    <location>
        <begin position="10"/>
        <end position="166"/>
    </location>
</feature>
<organism evidence="3 4">
    <name type="scientific">Plantactinospora alkalitolerans</name>
    <dbReference type="NCBI Taxonomy" id="2789879"/>
    <lineage>
        <taxon>Bacteria</taxon>
        <taxon>Bacillati</taxon>
        <taxon>Actinomycetota</taxon>
        <taxon>Actinomycetes</taxon>
        <taxon>Micromonosporales</taxon>
        <taxon>Micromonosporaceae</taxon>
        <taxon>Plantactinospora</taxon>
    </lineage>
</organism>
<dbReference type="Gene3D" id="3.40.50.850">
    <property type="entry name" value="Isochorismatase-like"/>
    <property type="match status" value="1"/>
</dbReference>
<keyword evidence="1" id="KW-0378">Hydrolase</keyword>
<dbReference type="CDD" id="cd00431">
    <property type="entry name" value="cysteine_hydrolases"/>
    <property type="match status" value="1"/>
</dbReference>
<dbReference type="PANTHER" id="PTHR43540">
    <property type="entry name" value="PEROXYUREIDOACRYLATE/UREIDOACRYLATE AMIDOHYDROLASE-RELATED"/>
    <property type="match status" value="1"/>
</dbReference>
<evidence type="ECO:0000313" key="4">
    <source>
        <dbReference type="Proteomes" id="UP000638560"/>
    </source>
</evidence>
<evidence type="ECO:0000313" key="3">
    <source>
        <dbReference type="EMBL" id="MBF9129187.1"/>
    </source>
</evidence>
<gene>
    <name evidence="3" type="ORF">I0C86_09380</name>
</gene>
<name>A0ABS0GSL7_9ACTN</name>
<dbReference type="InterPro" id="IPR036380">
    <property type="entry name" value="Isochorismatase-like_sf"/>
</dbReference>
<dbReference type="Pfam" id="PF00857">
    <property type="entry name" value="Isochorismatase"/>
    <property type="match status" value="1"/>
</dbReference>
<dbReference type="Proteomes" id="UP000638560">
    <property type="component" value="Unassembled WGS sequence"/>
</dbReference>
<dbReference type="InterPro" id="IPR050272">
    <property type="entry name" value="Isochorismatase-like_hydrls"/>
</dbReference>
<sequence>MALGSALVTSALVLIDLMPRIVALPVAPHSGAEVLDRCRRLAEAFRANGRPVVLVRVERPNVTEQPAGSNLVDGLVQPGDVVVVKRTIGAFHDTDLHGQLQSRGVDTVVLAGLVTTMGVESTARAASDHGYEVQFVADAMSGLAADEHDFTVERIFPRFGEVRNTEAYT</sequence>
<dbReference type="PANTHER" id="PTHR43540:SF7">
    <property type="entry name" value="ISOCHORISMATASE FAMILY PROTEIN YECD"/>
    <property type="match status" value="1"/>
</dbReference>
<proteinExistence type="predicted"/>